<dbReference type="RefSeq" id="WP_140593685.1">
    <property type="nucleotide sequence ID" value="NZ_VFWZ01000003.1"/>
</dbReference>
<dbReference type="AlphaFoldDB" id="A0A504JIA4"/>
<keyword evidence="1" id="KW-0472">Membrane</keyword>
<accession>A0A504JIA4</accession>
<evidence type="ECO:0000313" key="2">
    <source>
        <dbReference type="EMBL" id="TPN86220.1"/>
    </source>
</evidence>
<name>A0A504JIA4_9FLAO</name>
<dbReference type="Proteomes" id="UP000315540">
    <property type="component" value="Unassembled WGS sequence"/>
</dbReference>
<evidence type="ECO:0000313" key="3">
    <source>
        <dbReference type="Proteomes" id="UP000315540"/>
    </source>
</evidence>
<dbReference type="OrthoDB" id="1454033at2"/>
<comment type="caution">
    <text evidence="2">The sequence shown here is derived from an EMBL/GenBank/DDBJ whole genome shotgun (WGS) entry which is preliminary data.</text>
</comment>
<feature type="transmembrane region" description="Helical" evidence="1">
    <location>
        <begin position="80"/>
        <end position="99"/>
    </location>
</feature>
<evidence type="ECO:0000256" key="1">
    <source>
        <dbReference type="SAM" id="Phobius"/>
    </source>
</evidence>
<dbReference type="EMBL" id="VFWZ01000003">
    <property type="protein sequence ID" value="TPN86220.1"/>
    <property type="molecule type" value="Genomic_DNA"/>
</dbReference>
<protein>
    <submittedName>
        <fullName evidence="2">Uncharacterized protein</fullName>
    </submittedName>
</protein>
<gene>
    <name evidence="2" type="ORF">FHK87_13195</name>
</gene>
<keyword evidence="3" id="KW-1185">Reference proteome</keyword>
<keyword evidence="1" id="KW-1133">Transmembrane helix</keyword>
<organism evidence="2 3">
    <name type="scientific">Aquimarina algicola</name>
    <dbReference type="NCBI Taxonomy" id="2589995"/>
    <lineage>
        <taxon>Bacteria</taxon>
        <taxon>Pseudomonadati</taxon>
        <taxon>Bacteroidota</taxon>
        <taxon>Flavobacteriia</taxon>
        <taxon>Flavobacteriales</taxon>
        <taxon>Flavobacteriaceae</taxon>
        <taxon>Aquimarina</taxon>
    </lineage>
</organism>
<sequence>MNVSVNDEKKIKNEEGKFKKIWAAVKKVISKEFLWMLFVLLASIPIALILEYVIKKDAGAFAEIEEVSQIITKEHPTFTVLYGLCVLGIYFSRMVAAAIKTQIENKK</sequence>
<reference evidence="2 3" key="1">
    <citation type="submission" date="2019-06" db="EMBL/GenBank/DDBJ databases">
        <authorList>
            <person name="Meng X."/>
        </authorList>
    </citation>
    <scope>NUCLEOTIDE SEQUENCE [LARGE SCALE GENOMIC DNA]</scope>
    <source>
        <strain evidence="2 3">M625</strain>
    </source>
</reference>
<feature type="transmembrane region" description="Helical" evidence="1">
    <location>
        <begin position="33"/>
        <end position="54"/>
    </location>
</feature>
<keyword evidence="1" id="KW-0812">Transmembrane</keyword>
<proteinExistence type="predicted"/>